<organism evidence="2 3">
    <name type="scientific">Apilactobacillus nanyangensis</name>
    <dbReference type="NCBI Taxonomy" id="2799579"/>
    <lineage>
        <taxon>Bacteria</taxon>
        <taxon>Bacillati</taxon>
        <taxon>Bacillota</taxon>
        <taxon>Bacilli</taxon>
        <taxon>Lactobacillales</taxon>
        <taxon>Lactobacillaceae</taxon>
        <taxon>Apilactobacillus</taxon>
    </lineage>
</organism>
<proteinExistence type="predicted"/>
<dbReference type="RefSeq" id="WP_248596940.1">
    <property type="nucleotide sequence ID" value="NZ_JAJIAR010000030.1"/>
</dbReference>
<dbReference type="EMBL" id="JAJIAR010000030">
    <property type="protein sequence ID" value="MCK8612245.1"/>
    <property type="molecule type" value="Genomic_DNA"/>
</dbReference>
<accession>A0ABT0HZ96</accession>
<keyword evidence="1" id="KW-0472">Membrane</keyword>
<evidence type="ECO:0000313" key="3">
    <source>
        <dbReference type="Proteomes" id="UP001522816"/>
    </source>
</evidence>
<dbReference type="Proteomes" id="UP001522816">
    <property type="component" value="Unassembled WGS sequence"/>
</dbReference>
<gene>
    <name evidence="2" type="ORF">LNP10_07060</name>
</gene>
<reference evidence="2 3" key="1">
    <citation type="submission" date="2021-11" db="EMBL/GenBank/DDBJ databases">
        <title>Comparative genomics of bee honey and flower isolates.</title>
        <authorList>
            <person name="Bechtner J.D."/>
            <person name="Gallus M.K."/>
            <person name="Ehrmann M."/>
        </authorList>
    </citation>
    <scope>NUCLEOTIDE SEQUENCE [LARGE SCALE GENOMIC DNA]</scope>
    <source>
        <strain evidence="2 3">7</strain>
    </source>
</reference>
<protein>
    <submittedName>
        <fullName evidence="2">Uncharacterized protein</fullName>
    </submittedName>
</protein>
<keyword evidence="1" id="KW-1133">Transmembrane helix</keyword>
<comment type="caution">
    <text evidence="2">The sequence shown here is derived from an EMBL/GenBank/DDBJ whole genome shotgun (WGS) entry which is preliminary data.</text>
</comment>
<name>A0ABT0HZ96_9LACO</name>
<keyword evidence="1" id="KW-0812">Transmembrane</keyword>
<evidence type="ECO:0000256" key="1">
    <source>
        <dbReference type="SAM" id="Phobius"/>
    </source>
</evidence>
<feature type="transmembrane region" description="Helical" evidence="1">
    <location>
        <begin position="12"/>
        <end position="35"/>
    </location>
</feature>
<feature type="transmembrane region" description="Helical" evidence="1">
    <location>
        <begin position="47"/>
        <end position="68"/>
    </location>
</feature>
<evidence type="ECO:0000313" key="2">
    <source>
        <dbReference type="EMBL" id="MCK8612245.1"/>
    </source>
</evidence>
<sequence length="92" mass="10312">MSKNKTEKSTVKSWTFLIVVIILVSAVLGVIYDLLSNVLIADSLRDFLKLTIISAGGGVLLFVLYLIYSFVTEKIHKKHPTWFASQNPNSKK</sequence>
<keyword evidence="3" id="KW-1185">Reference proteome</keyword>